<evidence type="ECO:0000259" key="9">
    <source>
        <dbReference type="Pfam" id="PF01699"/>
    </source>
</evidence>
<feature type="transmembrane region" description="Helical" evidence="8">
    <location>
        <begin position="200"/>
        <end position="217"/>
    </location>
</feature>
<evidence type="ECO:0000256" key="8">
    <source>
        <dbReference type="SAM" id="Phobius"/>
    </source>
</evidence>
<sequence>MNSTEHGALELHEAEVIKPGSVGEGLSKDMRNGHCRTAHNMSSSSLRKKSDLSLLSKVRCGILRNFMSNLHEIFLGTKLFVLFPAVPLAIAAQNYGFGRDSICFSLLLHSSQGYFFCEGIHALTVGGLLNATCGNATELIIALFALHKGKIEVVKFSLIGSILSNLLLVLGSSLFCGGIANLRKEQYFDRKQANVNTSLLMLGALCHVLLLLFRCAVTTGEQNVAIVPTLALSRVCSIVMLATYMAYLFFQLKTHRQLFESPEEDDDNDDVVSEDETVMGFLSALIWLVGFTIIIAVLSEYVVGTIEQSVGCYVTLPLKTMDLDSFFSLLKKIDNLSTFFSLLEKAKHLEDWTKNPLSLEIFQKPHQGHKRSKGATSTKQLCDPLTQLLPQARAHLLLPLSNRNFLFRSSSLRVLSTFTGSSITLRESSKTYLIIGLQETLKIKLVVYVRKEASMAADGRRTNLTSSESSELRHLQAAMERQIEIDRLHRSRGELVISERLSEKQDKSALVEGKGKQVDAVVQKFSPVQEASSSRMKIFVNRFGNSSAISVPGNKINANSLNSVNKEIHFPIKSPCSTEKFTNTHHCSEDLVGRQY</sequence>
<feature type="domain" description="Sodium/calcium exchanger membrane region" evidence="9">
    <location>
        <begin position="119"/>
        <end position="252"/>
    </location>
</feature>
<dbReference type="AlphaFoldDB" id="A0A2I0VUK7"/>
<dbReference type="Gene3D" id="1.20.1420.30">
    <property type="entry name" value="NCX, central ion-binding region"/>
    <property type="match status" value="1"/>
</dbReference>
<evidence type="ECO:0000313" key="11">
    <source>
        <dbReference type="Proteomes" id="UP000233837"/>
    </source>
</evidence>
<dbReference type="InterPro" id="IPR004837">
    <property type="entry name" value="NaCa_Exmemb"/>
</dbReference>
<name>A0A2I0VUK7_9ASPA</name>
<dbReference type="PANTHER" id="PTHR31503">
    <property type="entry name" value="VACUOLAR CALCIUM ION TRANSPORTER"/>
    <property type="match status" value="1"/>
</dbReference>
<evidence type="ECO:0000256" key="1">
    <source>
        <dbReference type="ARBA" id="ARBA00004127"/>
    </source>
</evidence>
<organism evidence="10 11">
    <name type="scientific">Dendrobium catenatum</name>
    <dbReference type="NCBI Taxonomy" id="906689"/>
    <lineage>
        <taxon>Eukaryota</taxon>
        <taxon>Viridiplantae</taxon>
        <taxon>Streptophyta</taxon>
        <taxon>Embryophyta</taxon>
        <taxon>Tracheophyta</taxon>
        <taxon>Spermatophyta</taxon>
        <taxon>Magnoliopsida</taxon>
        <taxon>Liliopsida</taxon>
        <taxon>Asparagales</taxon>
        <taxon>Orchidaceae</taxon>
        <taxon>Epidendroideae</taxon>
        <taxon>Malaxideae</taxon>
        <taxon>Dendrobiinae</taxon>
        <taxon>Dendrobium</taxon>
    </lineage>
</organism>
<accession>A0A2I0VUK7</accession>
<feature type="transmembrane region" description="Helical" evidence="8">
    <location>
        <begin position="158"/>
        <end position="180"/>
    </location>
</feature>
<dbReference type="GO" id="GO:0006874">
    <property type="term" value="P:intracellular calcium ion homeostasis"/>
    <property type="evidence" value="ECO:0007669"/>
    <property type="project" value="TreeGrafter"/>
</dbReference>
<evidence type="ECO:0000256" key="6">
    <source>
        <dbReference type="ARBA" id="ARBA00023065"/>
    </source>
</evidence>
<feature type="transmembrane region" description="Helical" evidence="8">
    <location>
        <begin position="113"/>
        <end position="146"/>
    </location>
</feature>
<reference evidence="10 11" key="1">
    <citation type="journal article" date="2016" name="Sci. Rep.">
        <title>The Dendrobium catenatum Lindl. genome sequence provides insights into polysaccharide synthase, floral development and adaptive evolution.</title>
        <authorList>
            <person name="Zhang G.Q."/>
            <person name="Xu Q."/>
            <person name="Bian C."/>
            <person name="Tsai W.C."/>
            <person name="Yeh C.M."/>
            <person name="Liu K.W."/>
            <person name="Yoshida K."/>
            <person name="Zhang L.S."/>
            <person name="Chang S.B."/>
            <person name="Chen F."/>
            <person name="Shi Y."/>
            <person name="Su Y.Y."/>
            <person name="Zhang Y.Q."/>
            <person name="Chen L.J."/>
            <person name="Yin Y."/>
            <person name="Lin M."/>
            <person name="Huang H."/>
            <person name="Deng H."/>
            <person name="Wang Z.W."/>
            <person name="Zhu S.L."/>
            <person name="Zhao X."/>
            <person name="Deng C."/>
            <person name="Niu S.C."/>
            <person name="Huang J."/>
            <person name="Wang M."/>
            <person name="Liu G.H."/>
            <person name="Yang H.J."/>
            <person name="Xiao X.J."/>
            <person name="Hsiao Y.Y."/>
            <person name="Wu W.L."/>
            <person name="Chen Y.Y."/>
            <person name="Mitsuda N."/>
            <person name="Ohme-Takagi M."/>
            <person name="Luo Y.B."/>
            <person name="Van de Peer Y."/>
            <person name="Liu Z.J."/>
        </authorList>
    </citation>
    <scope>NUCLEOTIDE SEQUENCE [LARGE SCALE GENOMIC DNA]</scope>
    <source>
        <tissue evidence="10">The whole plant</tissue>
    </source>
</reference>
<evidence type="ECO:0000256" key="4">
    <source>
        <dbReference type="ARBA" id="ARBA00022692"/>
    </source>
</evidence>
<keyword evidence="7 8" id="KW-0472">Membrane</keyword>
<proteinExistence type="predicted"/>
<evidence type="ECO:0000256" key="7">
    <source>
        <dbReference type="ARBA" id="ARBA00023136"/>
    </source>
</evidence>
<dbReference type="Proteomes" id="UP000233837">
    <property type="component" value="Unassembled WGS sequence"/>
</dbReference>
<keyword evidence="11" id="KW-1185">Reference proteome</keyword>
<dbReference type="InterPro" id="IPR044880">
    <property type="entry name" value="NCX_ion-bd_dom_sf"/>
</dbReference>
<dbReference type="GO" id="GO:0009705">
    <property type="term" value="C:plant-type vacuole membrane"/>
    <property type="evidence" value="ECO:0007669"/>
    <property type="project" value="TreeGrafter"/>
</dbReference>
<keyword evidence="4 8" id="KW-0812">Transmembrane</keyword>
<dbReference type="PANTHER" id="PTHR31503:SF1">
    <property type="entry name" value="VACUOLAR CATION_PROTON EXCHANGER 3"/>
    <property type="match status" value="1"/>
</dbReference>
<gene>
    <name evidence="10" type="primary">CAX1a</name>
    <name evidence="10" type="ORF">MA16_Dca008880</name>
</gene>
<protein>
    <submittedName>
        <fullName evidence="10">Vacuolar cation/proton exchanger 1a</fullName>
    </submittedName>
</protein>
<dbReference type="GO" id="GO:0012505">
    <property type="term" value="C:endomembrane system"/>
    <property type="evidence" value="ECO:0007669"/>
    <property type="project" value="UniProtKB-SubCell"/>
</dbReference>
<dbReference type="GO" id="GO:0015369">
    <property type="term" value="F:calcium:proton antiporter activity"/>
    <property type="evidence" value="ECO:0007669"/>
    <property type="project" value="TreeGrafter"/>
</dbReference>
<evidence type="ECO:0000256" key="3">
    <source>
        <dbReference type="ARBA" id="ARBA00022449"/>
    </source>
</evidence>
<keyword evidence="6" id="KW-0406">Ion transport</keyword>
<keyword evidence="5 8" id="KW-1133">Transmembrane helix</keyword>
<evidence type="ECO:0000256" key="5">
    <source>
        <dbReference type="ARBA" id="ARBA00022989"/>
    </source>
</evidence>
<dbReference type="InterPro" id="IPR004713">
    <property type="entry name" value="CaH_exchang"/>
</dbReference>
<keyword evidence="2" id="KW-0813">Transport</keyword>
<comment type="subcellular location">
    <subcellularLocation>
        <location evidence="1">Endomembrane system</location>
        <topology evidence="1">Multi-pass membrane protein</topology>
    </subcellularLocation>
</comment>
<feature type="transmembrane region" description="Helical" evidence="8">
    <location>
        <begin position="278"/>
        <end position="298"/>
    </location>
</feature>
<dbReference type="EMBL" id="KZ503221">
    <property type="protein sequence ID" value="PKU67091.1"/>
    <property type="molecule type" value="Genomic_DNA"/>
</dbReference>
<feature type="transmembrane region" description="Helical" evidence="8">
    <location>
        <begin position="73"/>
        <end position="93"/>
    </location>
</feature>
<reference evidence="10 11" key="2">
    <citation type="journal article" date="2017" name="Nature">
        <title>The Apostasia genome and the evolution of orchids.</title>
        <authorList>
            <person name="Zhang G.Q."/>
            <person name="Liu K.W."/>
            <person name="Li Z."/>
            <person name="Lohaus R."/>
            <person name="Hsiao Y.Y."/>
            <person name="Niu S.C."/>
            <person name="Wang J.Y."/>
            <person name="Lin Y.C."/>
            <person name="Xu Q."/>
            <person name="Chen L.J."/>
            <person name="Yoshida K."/>
            <person name="Fujiwara S."/>
            <person name="Wang Z.W."/>
            <person name="Zhang Y.Q."/>
            <person name="Mitsuda N."/>
            <person name="Wang M."/>
            <person name="Liu G.H."/>
            <person name="Pecoraro L."/>
            <person name="Huang H.X."/>
            <person name="Xiao X.J."/>
            <person name="Lin M."/>
            <person name="Wu X.Y."/>
            <person name="Wu W.L."/>
            <person name="Chen Y.Y."/>
            <person name="Chang S.B."/>
            <person name="Sakamoto S."/>
            <person name="Ohme-Takagi M."/>
            <person name="Yagi M."/>
            <person name="Zeng S.J."/>
            <person name="Shen C.Y."/>
            <person name="Yeh C.M."/>
            <person name="Luo Y.B."/>
            <person name="Tsai W.C."/>
            <person name="Van de Peer Y."/>
            <person name="Liu Z.J."/>
        </authorList>
    </citation>
    <scope>NUCLEOTIDE SEQUENCE [LARGE SCALE GENOMIC DNA]</scope>
    <source>
        <tissue evidence="10">The whole plant</tissue>
    </source>
</reference>
<keyword evidence="3" id="KW-0050">Antiport</keyword>
<feature type="transmembrane region" description="Helical" evidence="8">
    <location>
        <begin position="224"/>
        <end position="250"/>
    </location>
</feature>
<evidence type="ECO:0000313" key="10">
    <source>
        <dbReference type="EMBL" id="PKU67091.1"/>
    </source>
</evidence>
<evidence type="ECO:0000256" key="2">
    <source>
        <dbReference type="ARBA" id="ARBA00022448"/>
    </source>
</evidence>
<dbReference type="Pfam" id="PF01699">
    <property type="entry name" value="Na_Ca_ex"/>
    <property type="match status" value="1"/>
</dbReference>